<proteinExistence type="predicted"/>
<name>A0A517LQY6_9PEZI</name>
<dbReference type="Proteomes" id="UP000316270">
    <property type="component" value="Chromosome 19"/>
</dbReference>
<feature type="region of interest" description="Disordered" evidence="1">
    <location>
        <begin position="213"/>
        <end position="262"/>
    </location>
</feature>
<gene>
    <name evidence="2" type="ORF">FKW77_003299</name>
</gene>
<accession>A0A517LQY6</accession>
<feature type="region of interest" description="Disordered" evidence="1">
    <location>
        <begin position="474"/>
        <end position="512"/>
    </location>
</feature>
<feature type="region of interest" description="Disordered" evidence="1">
    <location>
        <begin position="98"/>
        <end position="200"/>
    </location>
</feature>
<protein>
    <submittedName>
        <fullName evidence="2">Uncharacterized protein</fullName>
    </submittedName>
</protein>
<feature type="compositionally biased region" description="Basic and acidic residues" evidence="1">
    <location>
        <begin position="213"/>
        <end position="224"/>
    </location>
</feature>
<dbReference type="EMBL" id="CP042203">
    <property type="protein sequence ID" value="QDS78051.1"/>
    <property type="molecule type" value="Genomic_DNA"/>
</dbReference>
<evidence type="ECO:0000313" key="2">
    <source>
        <dbReference type="EMBL" id="QDS78051.1"/>
    </source>
</evidence>
<feature type="compositionally biased region" description="Polar residues" evidence="1">
    <location>
        <begin position="182"/>
        <end position="194"/>
    </location>
</feature>
<dbReference type="AlphaFoldDB" id="A0A517LQY6"/>
<keyword evidence="3" id="KW-1185">Reference proteome</keyword>
<evidence type="ECO:0000313" key="3">
    <source>
        <dbReference type="Proteomes" id="UP000316270"/>
    </source>
</evidence>
<organism evidence="2 3">
    <name type="scientific">Venturia effusa</name>
    <dbReference type="NCBI Taxonomy" id="50376"/>
    <lineage>
        <taxon>Eukaryota</taxon>
        <taxon>Fungi</taxon>
        <taxon>Dikarya</taxon>
        <taxon>Ascomycota</taxon>
        <taxon>Pezizomycotina</taxon>
        <taxon>Dothideomycetes</taxon>
        <taxon>Pleosporomycetidae</taxon>
        <taxon>Venturiales</taxon>
        <taxon>Venturiaceae</taxon>
        <taxon>Venturia</taxon>
    </lineage>
</organism>
<sequence length="582" mass="64361">MVPAVEGTSLASLTYLASEPPLHPNDPRLKYASIVLYIARVPGSKDVFLTPLKPLQKIVTASDVENCLYYLHAHTSADESLVNLSEVEMPQPVQPVLEPVQNSDWRPPVLPAPGPARSSGVKRKALPAAASSRPLQDVTSVNHHHPLPPVPPYPKDDQTWLNPPGAAQYPVGPTQPPPAIPSHTSSYSNGTNQSEHNHIPYKTNADLYRERTENARKAQQDENTRPAQAKSMLGPSEEDERPPLPPRRSTADLKNEKSLNSTQAVTQLTLIRRHPATGEQWNVAEITDPTVHEIDTNTSQRTRKSGQPLYIDIKTAGYNKFNPDQASSFTRRLWMEGSLFQTNHKSDRGRYQSSESLDSEANAYLQRLHRESRSNLRDPVMHRLSVENFQKRSRNRGYTFASPWNGRCEFSPANGGTSLKCRHVLPSSGLAVEPALPTTVSELRFNLPSTNAATSMRPKSSSSSTHRSIFHLHRKSIGSHDSDSTSSLAVPETHHRRGQSEQGPGRDRFGGILDRQRSSEQYDAGSLSKLDLTLGQELAGGGAAGKQVKLGKLIVEFEGLKMLDLVVASNMALWWRAYEKTL</sequence>
<evidence type="ECO:0000256" key="1">
    <source>
        <dbReference type="SAM" id="MobiDB-lite"/>
    </source>
</evidence>
<dbReference type="OrthoDB" id="5426191at2759"/>
<reference evidence="2 3" key="1">
    <citation type="submission" date="2019-07" db="EMBL/GenBank/DDBJ databases">
        <title>Finished genome of Venturia effusa.</title>
        <authorList>
            <person name="Young C.A."/>
            <person name="Cox M.P."/>
            <person name="Ganley A.R.D."/>
            <person name="David W.J."/>
        </authorList>
    </citation>
    <scope>NUCLEOTIDE SEQUENCE [LARGE SCALE GENOMIC DNA]</scope>
    <source>
        <strain evidence="3">albino</strain>
    </source>
</reference>
<dbReference type="STRING" id="50376.A0A517LQY6"/>